<dbReference type="Proteomes" id="UP000186309">
    <property type="component" value="Chromosome"/>
</dbReference>
<dbReference type="PANTHER" id="PTHR40588:SF1">
    <property type="entry name" value="MRNA INTERFERASE TOXIN YAFQ"/>
    <property type="match status" value="1"/>
</dbReference>
<dbReference type="GO" id="GO:0006402">
    <property type="term" value="P:mRNA catabolic process"/>
    <property type="evidence" value="ECO:0007669"/>
    <property type="project" value="TreeGrafter"/>
</dbReference>
<dbReference type="GO" id="GO:0006415">
    <property type="term" value="P:translational termination"/>
    <property type="evidence" value="ECO:0007669"/>
    <property type="project" value="TreeGrafter"/>
</dbReference>
<evidence type="ECO:0000313" key="3">
    <source>
        <dbReference type="EMBL" id="APW59422.1"/>
    </source>
</evidence>
<dbReference type="Gene3D" id="3.30.2310.20">
    <property type="entry name" value="RelE-like"/>
    <property type="match status" value="1"/>
</dbReference>
<evidence type="ECO:0000256" key="2">
    <source>
        <dbReference type="SAM" id="MobiDB-lite"/>
    </source>
</evidence>
<organism evidence="3 4">
    <name type="scientific">Paludisphaera borealis</name>
    <dbReference type="NCBI Taxonomy" id="1387353"/>
    <lineage>
        <taxon>Bacteria</taxon>
        <taxon>Pseudomonadati</taxon>
        <taxon>Planctomycetota</taxon>
        <taxon>Planctomycetia</taxon>
        <taxon>Isosphaerales</taxon>
        <taxon>Isosphaeraceae</taxon>
        <taxon>Paludisphaera</taxon>
    </lineage>
</organism>
<dbReference type="InterPro" id="IPR004386">
    <property type="entry name" value="Toxin_YafQ-like"/>
</dbReference>
<keyword evidence="1" id="KW-1277">Toxin-antitoxin system</keyword>
<accession>A0A1U7CKG1</accession>
<keyword evidence="3" id="KW-0378">Hydrolase</keyword>
<dbReference type="NCBIfam" id="TIGR02385">
    <property type="entry name" value="RelE_StbE"/>
    <property type="match status" value="1"/>
</dbReference>
<name>A0A1U7CKG1_9BACT</name>
<dbReference type="STRING" id="1387353.BSF38_00845"/>
<evidence type="ECO:0000256" key="1">
    <source>
        <dbReference type="ARBA" id="ARBA00022649"/>
    </source>
</evidence>
<dbReference type="RefSeq" id="WP_083712686.1">
    <property type="nucleotide sequence ID" value="NZ_CP019082.1"/>
</dbReference>
<dbReference type="EC" id="3.1.-.-" evidence="3"/>
<sequence length="115" mass="13029">MTSGQEAKAQARTGVVTPLTPADHPRLNPVRSARFDKEVARQKARGKDLAKLHAVIVALSNRQPLEPKHRDHALTGEWSGYRDCHIEPDWIPIYERTETELRLMRTGSHSDLKLT</sequence>
<proteinExistence type="predicted"/>
<dbReference type="OrthoDB" id="7030467at2"/>
<dbReference type="KEGG" id="pbor:BSF38_00845"/>
<dbReference type="GO" id="GO:0004521">
    <property type="term" value="F:RNA endonuclease activity"/>
    <property type="evidence" value="ECO:0007669"/>
    <property type="project" value="TreeGrafter"/>
</dbReference>
<keyword evidence="4" id="KW-1185">Reference proteome</keyword>
<dbReference type="AlphaFoldDB" id="A0A1U7CKG1"/>
<protein>
    <submittedName>
        <fullName evidence="3">mRNA interferase YafQ</fullName>
        <ecNumber evidence="3">3.1.-.-</ecNumber>
    </submittedName>
</protein>
<dbReference type="PANTHER" id="PTHR40588">
    <property type="entry name" value="MRNA INTERFERASE TOXIN YAFQ"/>
    <property type="match status" value="1"/>
</dbReference>
<reference evidence="4" key="1">
    <citation type="submission" date="2016-12" db="EMBL/GenBank/DDBJ databases">
        <title>Comparative genomics of four Isosphaeraceae planctomycetes: a common pool of plasmids and glycoside hydrolase genes.</title>
        <authorList>
            <person name="Ivanova A."/>
        </authorList>
    </citation>
    <scope>NUCLEOTIDE SEQUENCE [LARGE SCALE GENOMIC DNA]</scope>
    <source>
        <strain evidence="4">PX4</strain>
    </source>
</reference>
<dbReference type="Pfam" id="PF15738">
    <property type="entry name" value="YafQ_toxin"/>
    <property type="match status" value="1"/>
</dbReference>
<dbReference type="SUPFAM" id="SSF143011">
    <property type="entry name" value="RelE-like"/>
    <property type="match status" value="1"/>
</dbReference>
<dbReference type="EMBL" id="CP019082">
    <property type="protein sequence ID" value="APW59422.1"/>
    <property type="molecule type" value="Genomic_DNA"/>
</dbReference>
<evidence type="ECO:0000313" key="4">
    <source>
        <dbReference type="Proteomes" id="UP000186309"/>
    </source>
</evidence>
<dbReference type="GO" id="GO:0016787">
    <property type="term" value="F:hydrolase activity"/>
    <property type="evidence" value="ECO:0007669"/>
    <property type="project" value="UniProtKB-KW"/>
</dbReference>
<dbReference type="InterPro" id="IPR035093">
    <property type="entry name" value="RelE/ParE_toxin_dom_sf"/>
</dbReference>
<dbReference type="InterPro" id="IPR007712">
    <property type="entry name" value="RelE/ParE_toxin"/>
</dbReference>
<feature type="region of interest" description="Disordered" evidence="2">
    <location>
        <begin position="1"/>
        <end position="28"/>
    </location>
</feature>
<gene>
    <name evidence="3" type="primary">yafQ</name>
    <name evidence="3" type="ORF">BSF38_00845</name>
</gene>